<gene>
    <name evidence="1" type="ORF">TNCV_4073221</name>
</gene>
<accession>A0A8X6W8A1</accession>
<dbReference type="EMBL" id="BMAU01021390">
    <property type="protein sequence ID" value="GFY30009.1"/>
    <property type="molecule type" value="Genomic_DNA"/>
</dbReference>
<dbReference type="Proteomes" id="UP000887159">
    <property type="component" value="Unassembled WGS sequence"/>
</dbReference>
<comment type="caution">
    <text evidence="1">The sequence shown here is derived from an EMBL/GenBank/DDBJ whole genome shotgun (WGS) entry which is preliminary data.</text>
</comment>
<evidence type="ECO:0000313" key="1">
    <source>
        <dbReference type="EMBL" id="GFY30009.1"/>
    </source>
</evidence>
<name>A0A8X6W8A1_TRICX</name>
<dbReference type="AlphaFoldDB" id="A0A8X6W8A1"/>
<reference evidence="1" key="1">
    <citation type="submission" date="2020-08" db="EMBL/GenBank/DDBJ databases">
        <title>Multicomponent nature underlies the extraordinary mechanical properties of spider dragline silk.</title>
        <authorList>
            <person name="Kono N."/>
            <person name="Nakamura H."/>
            <person name="Mori M."/>
            <person name="Yoshida Y."/>
            <person name="Ohtoshi R."/>
            <person name="Malay A.D."/>
            <person name="Moran D.A.P."/>
            <person name="Tomita M."/>
            <person name="Numata K."/>
            <person name="Arakawa K."/>
        </authorList>
    </citation>
    <scope>NUCLEOTIDE SEQUENCE</scope>
</reference>
<keyword evidence="2" id="KW-1185">Reference proteome</keyword>
<proteinExistence type="predicted"/>
<protein>
    <submittedName>
        <fullName evidence="1">Uncharacterized protein</fullName>
    </submittedName>
</protein>
<evidence type="ECO:0000313" key="2">
    <source>
        <dbReference type="Proteomes" id="UP000887159"/>
    </source>
</evidence>
<organism evidence="1 2">
    <name type="scientific">Trichonephila clavipes</name>
    <name type="common">Golden silk orbweaver</name>
    <name type="synonym">Nephila clavipes</name>
    <dbReference type="NCBI Taxonomy" id="2585209"/>
    <lineage>
        <taxon>Eukaryota</taxon>
        <taxon>Metazoa</taxon>
        <taxon>Ecdysozoa</taxon>
        <taxon>Arthropoda</taxon>
        <taxon>Chelicerata</taxon>
        <taxon>Arachnida</taxon>
        <taxon>Araneae</taxon>
        <taxon>Araneomorphae</taxon>
        <taxon>Entelegynae</taxon>
        <taxon>Araneoidea</taxon>
        <taxon>Nephilidae</taxon>
        <taxon>Trichonephila</taxon>
    </lineage>
</organism>
<sequence length="138" mass="15261">MHIPELHDAAHRIGTHQRRRSGTHISNFILGVLSIAHRLFAALPKEAVIIVTCRQSVLPQTSSQQPNGYLSCFHRLVNMFVLSVINDGRPLNYCMGFLSTAHRLFAALPKEAVIIVTSVLPQTSSQQPNGYLSCCKQA</sequence>